<dbReference type="Gene3D" id="2.60.40.4070">
    <property type="match status" value="1"/>
</dbReference>
<dbReference type="NCBIfam" id="TIGR04183">
    <property type="entry name" value="Por_Secre_tail"/>
    <property type="match status" value="1"/>
</dbReference>
<dbReference type="InterPro" id="IPR010181">
    <property type="entry name" value="CGCAxxGCC_motif"/>
</dbReference>
<dbReference type="InterPro" id="IPR036280">
    <property type="entry name" value="Multihaem_cyt_sf"/>
</dbReference>
<dbReference type="InterPro" id="IPR025965">
    <property type="entry name" value="FlgD/Vpr_Ig-like"/>
</dbReference>
<dbReference type="Pfam" id="PF13860">
    <property type="entry name" value="FlgD_ig"/>
    <property type="match status" value="1"/>
</dbReference>
<comment type="caution">
    <text evidence="2">The sequence shown here is derived from an EMBL/GenBank/DDBJ whole genome shotgun (WGS) entry which is preliminary data.</text>
</comment>
<evidence type="ECO:0000313" key="2">
    <source>
        <dbReference type="EMBL" id="KUG26692.1"/>
    </source>
</evidence>
<sequence>MNKKQTRKEFLTNSSKYAVGAAVGVAGLNALSSGKLFAGSNQATWPLPYVTIDPDEAREKGHYLYWNGKDCCAGAFGAFTELLSEKIGDPWTNIPMEIMLFGRGGGVGWGTLCGTPNGGAAVISAVVGKADSAPLITELWGWYCSTELPTDESNTFNFSTKNYEGELPQNIAGSPLCHISVTEWCIHAGKKVSDIERKERCARVTGDTCAKVAELLNAYFAQTFVPTYTDPDEMASCVMCHGAALFNNVMTKMNCVSCHGDPHGTSSVEEKGGMAFSYKLEQNYPNPFNPTTNIRFSLPQQAKVRMEIYDIRGALIQTLIDSEVYNGGNYEVRWNGTDALGSQVASGIYFARLTAGNYMKSIKMNLIK</sequence>
<evidence type="ECO:0000259" key="1">
    <source>
        <dbReference type="Pfam" id="PF13860"/>
    </source>
</evidence>
<dbReference type="Pfam" id="PF09719">
    <property type="entry name" value="C_GCAxxG_C_C"/>
    <property type="match status" value="1"/>
</dbReference>
<proteinExistence type="predicted"/>
<reference evidence="2" key="1">
    <citation type="journal article" date="2015" name="Proc. Natl. Acad. Sci. U.S.A.">
        <title>Networks of energetic and metabolic interactions define dynamics in microbial communities.</title>
        <authorList>
            <person name="Embree M."/>
            <person name="Liu J.K."/>
            <person name="Al-Bassam M.M."/>
            <person name="Zengler K."/>
        </authorList>
    </citation>
    <scope>NUCLEOTIDE SEQUENCE</scope>
</reference>
<protein>
    <recommendedName>
        <fullName evidence="1">FlgD/Vpr Ig-like domain-containing protein</fullName>
    </recommendedName>
</protein>
<gene>
    <name evidence="2" type="ORF">ASZ90_003465</name>
</gene>
<dbReference type="EMBL" id="LNQE01000421">
    <property type="protein sequence ID" value="KUG26692.1"/>
    <property type="molecule type" value="Genomic_DNA"/>
</dbReference>
<dbReference type="InterPro" id="IPR026444">
    <property type="entry name" value="Secre_tail"/>
</dbReference>
<organism evidence="2">
    <name type="scientific">hydrocarbon metagenome</name>
    <dbReference type="NCBI Taxonomy" id="938273"/>
    <lineage>
        <taxon>unclassified sequences</taxon>
        <taxon>metagenomes</taxon>
        <taxon>ecological metagenomes</taxon>
    </lineage>
</organism>
<feature type="domain" description="FlgD/Vpr Ig-like" evidence="1">
    <location>
        <begin position="292"/>
        <end position="355"/>
    </location>
</feature>
<accession>A0A0W8G0J9</accession>
<dbReference type="AlphaFoldDB" id="A0A0W8G0J9"/>
<dbReference type="SUPFAM" id="SSF48695">
    <property type="entry name" value="Multiheme cytochromes"/>
    <property type="match status" value="1"/>
</dbReference>
<name>A0A0W8G0J9_9ZZZZ</name>